<feature type="transmembrane region" description="Helical" evidence="1">
    <location>
        <begin position="48"/>
        <end position="70"/>
    </location>
</feature>
<sequence>MLATALALLRTPVHATIFPYPWATTLHASRISMVFHTNLQATNSRLSWGAHLFGFLLMCWGGSLSSHLLLSLPPPQLYALGPWINYSAVHVLFTVLFHYLPIPDASFTNTVLFPLDGLLRVNSVIHTLSLLNVPSVSPLLVTSPLFHFILGAAASAGGGLLGGTFSLWTPNWQFSTPPPLRTGVWGFWSTLDIWAGGVVAVTYSILTGHSAFLPLRTSFTAKPLPVVNAQTTAAAIMVVLFGLRIAAANMASKATKPPVAAKVKVKTQ</sequence>
<feature type="transmembrane region" description="Helical" evidence="1">
    <location>
        <begin position="77"/>
        <end position="100"/>
    </location>
</feature>
<keyword evidence="3" id="KW-1185">Reference proteome</keyword>
<feature type="transmembrane region" description="Helical" evidence="1">
    <location>
        <begin position="145"/>
        <end position="168"/>
    </location>
</feature>
<dbReference type="AlphaFoldDB" id="A0AAD6XEW7"/>
<organism evidence="2 3">
    <name type="scientific">Mycena alexandri</name>
    <dbReference type="NCBI Taxonomy" id="1745969"/>
    <lineage>
        <taxon>Eukaryota</taxon>
        <taxon>Fungi</taxon>
        <taxon>Dikarya</taxon>
        <taxon>Basidiomycota</taxon>
        <taxon>Agaricomycotina</taxon>
        <taxon>Agaricomycetes</taxon>
        <taxon>Agaricomycetidae</taxon>
        <taxon>Agaricales</taxon>
        <taxon>Marasmiineae</taxon>
        <taxon>Mycenaceae</taxon>
        <taxon>Mycena</taxon>
    </lineage>
</organism>
<keyword evidence="1" id="KW-1133">Transmembrane helix</keyword>
<evidence type="ECO:0000313" key="3">
    <source>
        <dbReference type="Proteomes" id="UP001218188"/>
    </source>
</evidence>
<evidence type="ECO:0000313" key="2">
    <source>
        <dbReference type="EMBL" id="KAJ7045426.1"/>
    </source>
</evidence>
<feature type="transmembrane region" description="Helical" evidence="1">
    <location>
        <begin position="180"/>
        <end position="206"/>
    </location>
</feature>
<reference evidence="2" key="1">
    <citation type="submission" date="2023-03" db="EMBL/GenBank/DDBJ databases">
        <title>Massive genome expansion in bonnet fungi (Mycena s.s.) driven by repeated elements and novel gene families across ecological guilds.</title>
        <authorList>
            <consortium name="Lawrence Berkeley National Laboratory"/>
            <person name="Harder C.B."/>
            <person name="Miyauchi S."/>
            <person name="Viragh M."/>
            <person name="Kuo A."/>
            <person name="Thoen E."/>
            <person name="Andreopoulos B."/>
            <person name="Lu D."/>
            <person name="Skrede I."/>
            <person name="Drula E."/>
            <person name="Henrissat B."/>
            <person name="Morin E."/>
            <person name="Kohler A."/>
            <person name="Barry K."/>
            <person name="LaButti K."/>
            <person name="Morin E."/>
            <person name="Salamov A."/>
            <person name="Lipzen A."/>
            <person name="Mereny Z."/>
            <person name="Hegedus B."/>
            <person name="Baldrian P."/>
            <person name="Stursova M."/>
            <person name="Weitz H."/>
            <person name="Taylor A."/>
            <person name="Grigoriev I.V."/>
            <person name="Nagy L.G."/>
            <person name="Martin F."/>
            <person name="Kauserud H."/>
        </authorList>
    </citation>
    <scope>NUCLEOTIDE SEQUENCE</scope>
    <source>
        <strain evidence="2">CBHHK200</strain>
    </source>
</reference>
<feature type="transmembrane region" description="Helical" evidence="1">
    <location>
        <begin position="226"/>
        <end position="247"/>
    </location>
</feature>
<dbReference type="Proteomes" id="UP001218188">
    <property type="component" value="Unassembled WGS sequence"/>
</dbReference>
<gene>
    <name evidence="2" type="ORF">C8F04DRAFT_1064735</name>
</gene>
<keyword evidence="1" id="KW-0812">Transmembrane</keyword>
<comment type="caution">
    <text evidence="2">The sequence shown here is derived from an EMBL/GenBank/DDBJ whole genome shotgun (WGS) entry which is preliminary data.</text>
</comment>
<dbReference type="EMBL" id="JARJCM010000004">
    <property type="protein sequence ID" value="KAJ7045426.1"/>
    <property type="molecule type" value="Genomic_DNA"/>
</dbReference>
<proteinExistence type="predicted"/>
<evidence type="ECO:0000256" key="1">
    <source>
        <dbReference type="SAM" id="Phobius"/>
    </source>
</evidence>
<accession>A0AAD6XEW7</accession>
<keyword evidence="1" id="KW-0472">Membrane</keyword>
<name>A0AAD6XEW7_9AGAR</name>
<protein>
    <submittedName>
        <fullName evidence="2">Uncharacterized protein</fullName>
    </submittedName>
</protein>